<dbReference type="SUPFAM" id="SSF53807">
    <property type="entry name" value="Helical backbone' metal receptor"/>
    <property type="match status" value="1"/>
</dbReference>
<gene>
    <name evidence="8" type="ORF">HZZ05_10020</name>
</gene>
<accession>A0A853EMW2</accession>
<evidence type="ECO:0000313" key="9">
    <source>
        <dbReference type="Proteomes" id="UP000572528"/>
    </source>
</evidence>
<name>A0A853EMW2_9ACTO</name>
<evidence type="ECO:0000256" key="3">
    <source>
        <dbReference type="ARBA" id="ARBA00022448"/>
    </source>
</evidence>
<keyword evidence="4 6" id="KW-0732">Signal</keyword>
<feature type="signal peptide" evidence="6">
    <location>
        <begin position="1"/>
        <end position="20"/>
    </location>
</feature>
<dbReference type="PROSITE" id="PS50983">
    <property type="entry name" value="FE_B12_PBP"/>
    <property type="match status" value="1"/>
</dbReference>
<proteinExistence type="inferred from homology"/>
<dbReference type="PANTHER" id="PTHR30532:SF28">
    <property type="entry name" value="PETROBACTIN-BINDING PROTEIN YCLQ"/>
    <property type="match status" value="1"/>
</dbReference>
<evidence type="ECO:0000256" key="2">
    <source>
        <dbReference type="ARBA" id="ARBA00008814"/>
    </source>
</evidence>
<evidence type="ECO:0000256" key="1">
    <source>
        <dbReference type="ARBA" id="ARBA00004196"/>
    </source>
</evidence>
<comment type="subcellular location">
    <subcellularLocation>
        <location evidence="1">Cell envelope</location>
    </subcellularLocation>
</comment>
<feature type="domain" description="Fe/B12 periplasmic-binding" evidence="7">
    <location>
        <begin position="86"/>
        <end position="349"/>
    </location>
</feature>
<keyword evidence="3" id="KW-0813">Transport</keyword>
<dbReference type="PANTHER" id="PTHR30532">
    <property type="entry name" value="IRON III DICITRATE-BINDING PERIPLASMIC PROTEIN"/>
    <property type="match status" value="1"/>
</dbReference>
<comment type="similarity">
    <text evidence="2">Belongs to the bacterial solute-binding protein 8 family.</text>
</comment>
<dbReference type="AlphaFoldDB" id="A0A853EMW2"/>
<dbReference type="GO" id="GO:1901678">
    <property type="term" value="P:iron coordination entity transport"/>
    <property type="evidence" value="ECO:0007669"/>
    <property type="project" value="UniProtKB-ARBA"/>
</dbReference>
<organism evidence="8 9">
    <name type="scientific">Actinomyces bowdenii</name>
    <dbReference type="NCBI Taxonomy" id="131109"/>
    <lineage>
        <taxon>Bacteria</taxon>
        <taxon>Bacillati</taxon>
        <taxon>Actinomycetota</taxon>
        <taxon>Actinomycetes</taxon>
        <taxon>Actinomycetales</taxon>
        <taxon>Actinomycetaceae</taxon>
        <taxon>Actinomyces</taxon>
    </lineage>
</organism>
<evidence type="ECO:0000259" key="7">
    <source>
        <dbReference type="PROSITE" id="PS50983"/>
    </source>
</evidence>
<evidence type="ECO:0000256" key="6">
    <source>
        <dbReference type="SAM" id="SignalP"/>
    </source>
</evidence>
<dbReference type="InterPro" id="IPR006311">
    <property type="entry name" value="TAT_signal"/>
</dbReference>
<dbReference type="InterPro" id="IPR033870">
    <property type="entry name" value="FatB"/>
</dbReference>
<dbReference type="RefSeq" id="WP_179901100.1">
    <property type="nucleotide sequence ID" value="NZ_JACBXV010000155.1"/>
</dbReference>
<dbReference type="InterPro" id="IPR051313">
    <property type="entry name" value="Bact_iron-sidero_bind"/>
</dbReference>
<feature type="chain" id="PRO_5039700451" evidence="6">
    <location>
        <begin position="21"/>
        <end position="349"/>
    </location>
</feature>
<dbReference type="EMBL" id="JACBXV010000155">
    <property type="protein sequence ID" value="NYS69840.1"/>
    <property type="molecule type" value="Genomic_DNA"/>
</dbReference>
<dbReference type="Proteomes" id="UP000572528">
    <property type="component" value="Unassembled WGS sequence"/>
</dbReference>
<dbReference type="CDD" id="cd01140">
    <property type="entry name" value="FatB"/>
    <property type="match status" value="1"/>
</dbReference>
<dbReference type="Pfam" id="PF01497">
    <property type="entry name" value="Peripla_BP_2"/>
    <property type="match status" value="1"/>
</dbReference>
<sequence length="349" mass="35418">MTTRRSFISLASAGTLAALAACSSGGSSGSGSSASAGQTPAAPAMSGSAAPSSGASASAAAPDAGAFPVAVTDGKGEMTIDKLPEKVVVLDVTALDTLVALGVADRVVGVVANGDKLPSTLAEHFPSAQIVGSFQEPSEEKIDALGPDLVIVGGRSADTYESISQSFTALLMPGGRGTAFSERLTTGSELLGKVFGLPAKATQELDAYKAKVEQTKATASTVGKGLILLTSGGEVTAYGPGSRFGLIHDDLGVAPAIPDLKPETHGESISFERINQANPDWLFVVDRDAAIGESGQAAKEVLNTELVTSTTAWAKNQVVYLDGERWYIIGAGLHNAPAMVDEIATAIKA</sequence>
<evidence type="ECO:0000313" key="8">
    <source>
        <dbReference type="EMBL" id="NYS69840.1"/>
    </source>
</evidence>
<feature type="region of interest" description="Disordered" evidence="5">
    <location>
        <begin position="29"/>
        <end position="57"/>
    </location>
</feature>
<dbReference type="GO" id="GO:0030288">
    <property type="term" value="C:outer membrane-bounded periplasmic space"/>
    <property type="evidence" value="ECO:0007669"/>
    <property type="project" value="TreeGrafter"/>
</dbReference>
<dbReference type="Gene3D" id="3.40.50.1980">
    <property type="entry name" value="Nitrogenase molybdenum iron protein domain"/>
    <property type="match status" value="2"/>
</dbReference>
<reference evidence="8 9" key="1">
    <citation type="submission" date="2020-07" db="EMBL/GenBank/DDBJ databases">
        <title>MOT database genomes.</title>
        <authorList>
            <person name="Joseph S."/>
            <person name="Aduse-Opoku J."/>
            <person name="Hashim A."/>
            <person name="Wade W."/>
            <person name="Curtis M."/>
        </authorList>
    </citation>
    <scope>NUCLEOTIDE SEQUENCE [LARGE SCALE GENOMIC DNA]</scope>
    <source>
        <strain evidence="8 9">WMus004</strain>
    </source>
</reference>
<comment type="caution">
    <text evidence="8">The sequence shown here is derived from an EMBL/GenBank/DDBJ whole genome shotgun (WGS) entry which is preliminary data.</text>
</comment>
<protein>
    <submittedName>
        <fullName evidence="8">ABC transporter substrate-binding protein</fullName>
    </submittedName>
</protein>
<dbReference type="PROSITE" id="PS51257">
    <property type="entry name" value="PROKAR_LIPOPROTEIN"/>
    <property type="match status" value="1"/>
</dbReference>
<evidence type="ECO:0000256" key="4">
    <source>
        <dbReference type="ARBA" id="ARBA00022729"/>
    </source>
</evidence>
<dbReference type="InterPro" id="IPR002491">
    <property type="entry name" value="ABC_transptr_periplasmic_BD"/>
</dbReference>
<dbReference type="PROSITE" id="PS51318">
    <property type="entry name" value="TAT"/>
    <property type="match status" value="1"/>
</dbReference>
<evidence type="ECO:0000256" key="5">
    <source>
        <dbReference type="SAM" id="MobiDB-lite"/>
    </source>
</evidence>